<dbReference type="SUPFAM" id="SSF56112">
    <property type="entry name" value="Protein kinase-like (PK-like)"/>
    <property type="match status" value="1"/>
</dbReference>
<dbReference type="OrthoDB" id="5986190at2759"/>
<name>A0A1L7WNQ4_9HELO</name>
<dbReference type="PROSITE" id="PS50011">
    <property type="entry name" value="PROTEIN_KINASE_DOM"/>
    <property type="match status" value="1"/>
</dbReference>
<reference evidence="2 3" key="1">
    <citation type="submission" date="2016-03" db="EMBL/GenBank/DDBJ databases">
        <authorList>
            <person name="Ploux O."/>
        </authorList>
    </citation>
    <scope>NUCLEOTIDE SEQUENCE [LARGE SCALE GENOMIC DNA]</scope>
    <source>
        <strain evidence="2 3">UAMH 11012</strain>
    </source>
</reference>
<dbReference type="Gene3D" id="1.10.510.10">
    <property type="entry name" value="Transferase(Phosphotransferase) domain 1"/>
    <property type="match status" value="1"/>
</dbReference>
<organism evidence="2 3">
    <name type="scientific">Phialocephala subalpina</name>
    <dbReference type="NCBI Taxonomy" id="576137"/>
    <lineage>
        <taxon>Eukaryota</taxon>
        <taxon>Fungi</taxon>
        <taxon>Dikarya</taxon>
        <taxon>Ascomycota</taxon>
        <taxon>Pezizomycotina</taxon>
        <taxon>Leotiomycetes</taxon>
        <taxon>Helotiales</taxon>
        <taxon>Mollisiaceae</taxon>
        <taxon>Phialocephala</taxon>
        <taxon>Phialocephala fortinii species complex</taxon>
    </lineage>
</organism>
<dbReference type="STRING" id="576137.A0A1L7WNQ4"/>
<accession>A0A1L7WNQ4</accession>
<dbReference type="PANTHER" id="PTHR24359">
    <property type="entry name" value="SERINE/THREONINE-PROTEIN KINASE SBK1"/>
    <property type="match status" value="1"/>
</dbReference>
<protein>
    <recommendedName>
        <fullName evidence="1">Protein kinase domain-containing protein</fullName>
    </recommendedName>
</protein>
<dbReference type="InterPro" id="IPR011009">
    <property type="entry name" value="Kinase-like_dom_sf"/>
</dbReference>
<feature type="domain" description="Protein kinase" evidence="1">
    <location>
        <begin position="139"/>
        <end position="469"/>
    </location>
</feature>
<dbReference type="GO" id="GO:0005524">
    <property type="term" value="F:ATP binding"/>
    <property type="evidence" value="ECO:0007669"/>
    <property type="project" value="InterPro"/>
</dbReference>
<keyword evidence="3" id="KW-1185">Reference proteome</keyword>
<evidence type="ECO:0000313" key="2">
    <source>
        <dbReference type="EMBL" id="CZR54400.1"/>
    </source>
</evidence>
<dbReference type="EMBL" id="FJOG01000005">
    <property type="protein sequence ID" value="CZR54400.1"/>
    <property type="molecule type" value="Genomic_DNA"/>
</dbReference>
<dbReference type="Proteomes" id="UP000184330">
    <property type="component" value="Unassembled WGS sequence"/>
</dbReference>
<proteinExistence type="predicted"/>
<evidence type="ECO:0000313" key="3">
    <source>
        <dbReference type="Proteomes" id="UP000184330"/>
    </source>
</evidence>
<dbReference type="AlphaFoldDB" id="A0A1L7WNQ4"/>
<dbReference type="GO" id="GO:0004674">
    <property type="term" value="F:protein serine/threonine kinase activity"/>
    <property type="evidence" value="ECO:0007669"/>
    <property type="project" value="TreeGrafter"/>
</dbReference>
<dbReference type="PANTHER" id="PTHR24359:SF1">
    <property type="entry name" value="INHIBITOR OF NUCLEAR FACTOR KAPPA-B KINASE EPSILON SUBUNIT HOMOLOG 1-RELATED"/>
    <property type="match status" value="1"/>
</dbReference>
<gene>
    <name evidence="2" type="ORF">PAC_04284</name>
</gene>
<dbReference type="Pfam" id="PF00069">
    <property type="entry name" value="Pkinase"/>
    <property type="match status" value="1"/>
</dbReference>
<evidence type="ECO:0000259" key="1">
    <source>
        <dbReference type="PROSITE" id="PS50011"/>
    </source>
</evidence>
<dbReference type="InterPro" id="IPR000719">
    <property type="entry name" value="Prot_kinase_dom"/>
</dbReference>
<sequence>MTHSVLYAVIDPDVEERKAFIPIPDAKAHLAYQGRVDDILLEITGSTISPIDAETILSEYVAVLCILIEIEKGAAISEFVRRGWNDHQLPCGPNVDDLGFPFRDGDLHQKFCHVQMKFCVPDFSRNMHGDFDETRILPISRKRKISDHGGGATLYEVRVHGIYNKLHTDVGDSLLKDTFALRTYSIAKVQFYDSKLHALRKLQQIRDKHLIGVYGSYTQGNSYNVLLEWADRGSLEHYFQLTNPPAGIVGITNFWTSLFGTLRALHTIHQFEAGFDAKWHQDVNPNTILAVSNGAASPYQVQFKLRDLQFRLRDLHLAHLRGFVDNESSSTAQDVFEAQTYAAPECFLDNNFWVESPCRAKQDADVWSCGYVLSEAAVWIVKGYDSILRYRKSRRAAAECLSGHLGDSFHDGKSTLPVVWTWHDELMSSVLAADRITPAVLTMIEEHMLTKSIDRLDSGQLMIRAERMLKELQALEIPIRPPSPQPTWFRQSAHPAMPMSYRQEQLFSNRGTLQMRMASNMPAMVCDTQTKALRFYLRTALKSPAPFRCLIKDVTSPKKQNNKLLNRFRKREEMKLPGEHLFGRLGKRDHVFIIDDADSMIPHWDEMCELFAILAYVVKASDEDGIEVYFTMDNQIYKNKNVTALANTVRNRKEDLDGSSNINMCLGMILTNYKQELRREHHRRRFTASSAFAEDKKPLTTLKADPTREIKDIVESLVELRCQPSQNCLCGISPWGSKTDYISDLVDHTRSSGNLWKMVLGAIDEERDPVDEPNEPGAE</sequence>